<proteinExistence type="inferred from homology"/>
<evidence type="ECO:0000256" key="8">
    <source>
        <dbReference type="ARBA" id="ARBA00022691"/>
    </source>
</evidence>
<comment type="subcellular location">
    <subcellularLocation>
        <location evidence="1">Cytoplasm</location>
    </subcellularLocation>
</comment>
<name>A0A5B8N1Y9_9CHLO</name>
<dbReference type="GO" id="GO:0004719">
    <property type="term" value="F:protein-L-isoaspartate (D-aspartate) O-methyltransferase activity"/>
    <property type="evidence" value="ECO:0007669"/>
    <property type="project" value="UniProtKB-EC"/>
</dbReference>
<accession>A0A5B8N1Y9</accession>
<keyword evidence="8" id="KW-0949">S-adenosyl-L-methionine</keyword>
<keyword evidence="5" id="KW-0963">Cytoplasm</keyword>
<comment type="similarity">
    <text evidence="3">Belongs to the methyltransferase superfamily. L-isoaspartyl/D-aspartyl protein methyltransferase family.</text>
</comment>
<dbReference type="CDD" id="cd18186">
    <property type="entry name" value="BTB_POZ_ZBTB_KLHL-like"/>
    <property type="match status" value="1"/>
</dbReference>
<dbReference type="Pfam" id="PF00651">
    <property type="entry name" value="BTB"/>
    <property type="match status" value="1"/>
</dbReference>
<dbReference type="PANTHER" id="PTHR11579">
    <property type="entry name" value="PROTEIN-L-ISOASPARTATE O-METHYLTRANSFERASE"/>
    <property type="match status" value="1"/>
</dbReference>
<evidence type="ECO:0000256" key="2">
    <source>
        <dbReference type="ARBA" id="ARBA00004906"/>
    </source>
</evidence>
<evidence type="ECO:0000256" key="7">
    <source>
        <dbReference type="ARBA" id="ARBA00022679"/>
    </source>
</evidence>
<keyword evidence="7 11" id="KW-0808">Transferase</keyword>
<dbReference type="EMBL" id="CP031052">
    <property type="protein sequence ID" value="QDZ25870.1"/>
    <property type="molecule type" value="Genomic_DNA"/>
</dbReference>
<evidence type="ECO:0000256" key="1">
    <source>
        <dbReference type="ARBA" id="ARBA00004496"/>
    </source>
</evidence>
<evidence type="ECO:0000259" key="10">
    <source>
        <dbReference type="PROSITE" id="PS50097"/>
    </source>
</evidence>
<dbReference type="PANTHER" id="PTHR11579:SF0">
    <property type="entry name" value="PROTEIN-L-ISOASPARTATE(D-ASPARTATE) O-METHYLTRANSFERASE"/>
    <property type="match status" value="1"/>
</dbReference>
<organism evidence="11 12">
    <name type="scientific">Chloropicon primus</name>
    <dbReference type="NCBI Taxonomy" id="1764295"/>
    <lineage>
        <taxon>Eukaryota</taxon>
        <taxon>Viridiplantae</taxon>
        <taxon>Chlorophyta</taxon>
        <taxon>Chloropicophyceae</taxon>
        <taxon>Chloropicales</taxon>
        <taxon>Chloropicaceae</taxon>
        <taxon>Chloropicon</taxon>
    </lineage>
</organism>
<dbReference type="InterPro" id="IPR000682">
    <property type="entry name" value="PCMT"/>
</dbReference>
<dbReference type="AlphaFoldDB" id="A0A5B8N1Y9"/>
<keyword evidence="12" id="KW-1185">Reference proteome</keyword>
<feature type="domain" description="BTB" evidence="10">
    <location>
        <begin position="356"/>
        <end position="426"/>
    </location>
</feature>
<dbReference type="Proteomes" id="UP000316726">
    <property type="component" value="Chromosome 19"/>
</dbReference>
<evidence type="ECO:0000256" key="9">
    <source>
        <dbReference type="SAM" id="MobiDB-lite"/>
    </source>
</evidence>
<dbReference type="Gene3D" id="3.40.50.150">
    <property type="entry name" value="Vaccinia Virus protein VP39"/>
    <property type="match status" value="1"/>
</dbReference>
<evidence type="ECO:0000256" key="6">
    <source>
        <dbReference type="ARBA" id="ARBA00022603"/>
    </source>
</evidence>
<dbReference type="EC" id="2.1.1.77" evidence="4"/>
<dbReference type="Gene3D" id="3.30.710.10">
    <property type="entry name" value="Potassium Channel Kv1.1, Chain A"/>
    <property type="match status" value="1"/>
</dbReference>
<dbReference type="InterPro" id="IPR011333">
    <property type="entry name" value="SKP1/BTB/POZ_sf"/>
</dbReference>
<feature type="region of interest" description="Disordered" evidence="9">
    <location>
        <begin position="1"/>
        <end position="61"/>
    </location>
</feature>
<reference evidence="11 12" key="1">
    <citation type="submission" date="2018-07" db="EMBL/GenBank/DDBJ databases">
        <title>The complete nuclear genome of the prasinophyte Chloropicon primus (CCMP1205).</title>
        <authorList>
            <person name="Pombert J.-F."/>
            <person name="Otis C."/>
            <person name="Turmel M."/>
            <person name="Lemieux C."/>
        </authorList>
    </citation>
    <scope>NUCLEOTIDE SEQUENCE [LARGE SCALE GENOMIC DNA]</scope>
    <source>
        <strain evidence="11 12">CCMP1205</strain>
    </source>
</reference>
<dbReference type="CDD" id="cd02440">
    <property type="entry name" value="AdoMet_MTases"/>
    <property type="match status" value="1"/>
</dbReference>
<comment type="pathway">
    <text evidence="2">Protein modification; protein ubiquitination.</text>
</comment>
<dbReference type="PROSITE" id="PS50097">
    <property type="entry name" value="BTB"/>
    <property type="match status" value="1"/>
</dbReference>
<dbReference type="InterPro" id="IPR000210">
    <property type="entry name" value="BTB/POZ_dom"/>
</dbReference>
<sequence length="560" mass="62028">MADEEEGNLIEVRMDAHEEDETSVSEEEDLEEMSGDDLVSEDEDEAGAEAERGATTGDEGMPRHVQRALWRILVGDPASLGPEPTTHDELIQSLKRARVLLDQRVSRAMELIPRGSFVPEEQRGEAYLDCPLAVPQLGFNISAPHIHATCLEKLCLEPGHRFLDVGSGCGLVTCLGAYIVGKTGSVVGIEINDDALAIAEKNLASIKADCPEFALTACEVTFEKHNVFLPDPKGRLYDRINVAGTCPRSRVPSLLNLLREDGKLIVPCGSELQLYNKEGGGKMRMEVVSNVRFGTLVVPTDAEVVIRTLELDKKREIDLLRRVDTSSSQESDGGMDEDHCFEEEEQHAAAPSDNHYDCLIIGKRIPHGIPCHKHLLAGTCKLFKAQFTSPMKDARANELEIPENFSFQACQLFVDFLYGKGVFLGLGDSHEETSRFLETKQELQDVPTRTIIDTLQLGTYVNCAKLCRFQEAWLETLISVENCVELLTVADEVGCAPCLQRECLDFIVEEYDEVVTKTSNFEGLEPHLVKQIAGRACKKLSKVMNVLRDRNPVLENEGST</sequence>
<gene>
    <name evidence="11" type="ORF">A3770_19p83880</name>
</gene>
<dbReference type="SUPFAM" id="SSF53335">
    <property type="entry name" value="S-adenosyl-L-methionine-dependent methyltransferases"/>
    <property type="match status" value="1"/>
</dbReference>
<evidence type="ECO:0000313" key="11">
    <source>
        <dbReference type="EMBL" id="QDZ25870.1"/>
    </source>
</evidence>
<dbReference type="OrthoDB" id="73890at2759"/>
<evidence type="ECO:0000256" key="4">
    <source>
        <dbReference type="ARBA" id="ARBA00011890"/>
    </source>
</evidence>
<evidence type="ECO:0000256" key="5">
    <source>
        <dbReference type="ARBA" id="ARBA00022490"/>
    </source>
</evidence>
<dbReference type="STRING" id="1764295.A0A5B8N1Y9"/>
<evidence type="ECO:0000256" key="3">
    <source>
        <dbReference type="ARBA" id="ARBA00005369"/>
    </source>
</evidence>
<dbReference type="GO" id="GO:0032259">
    <property type="term" value="P:methylation"/>
    <property type="evidence" value="ECO:0007669"/>
    <property type="project" value="UniProtKB-KW"/>
</dbReference>
<keyword evidence="6 11" id="KW-0489">Methyltransferase</keyword>
<dbReference type="SUPFAM" id="SSF54695">
    <property type="entry name" value="POZ domain"/>
    <property type="match status" value="1"/>
</dbReference>
<feature type="compositionally biased region" description="Acidic residues" evidence="9">
    <location>
        <begin position="17"/>
        <end position="48"/>
    </location>
</feature>
<dbReference type="GO" id="GO:0005737">
    <property type="term" value="C:cytoplasm"/>
    <property type="evidence" value="ECO:0007669"/>
    <property type="project" value="UniProtKB-SubCell"/>
</dbReference>
<dbReference type="InterPro" id="IPR029063">
    <property type="entry name" value="SAM-dependent_MTases_sf"/>
</dbReference>
<dbReference type="Pfam" id="PF01135">
    <property type="entry name" value="PCMT"/>
    <property type="match status" value="1"/>
</dbReference>
<evidence type="ECO:0000313" key="12">
    <source>
        <dbReference type="Proteomes" id="UP000316726"/>
    </source>
</evidence>
<protein>
    <recommendedName>
        <fullName evidence="4">protein-L-isoaspartate(D-aspartate) O-methyltransferase</fullName>
        <ecNumber evidence="4">2.1.1.77</ecNumber>
    </recommendedName>
</protein>
<dbReference type="CDD" id="cd14733">
    <property type="entry name" value="BACK"/>
    <property type="match status" value="1"/>
</dbReference>